<organism evidence="2 3">
    <name type="scientific">Streptomyces caledonius</name>
    <dbReference type="NCBI Taxonomy" id="3134107"/>
    <lineage>
        <taxon>Bacteria</taxon>
        <taxon>Bacillati</taxon>
        <taxon>Actinomycetota</taxon>
        <taxon>Actinomycetes</taxon>
        <taxon>Kitasatosporales</taxon>
        <taxon>Streptomycetaceae</taxon>
        <taxon>Streptomyces</taxon>
    </lineage>
</organism>
<protein>
    <submittedName>
        <fullName evidence="2">Uncharacterized protein</fullName>
    </submittedName>
</protein>
<gene>
    <name evidence="2" type="ORF">WKI68_44420</name>
</gene>
<sequence>MVVASPTHAADGASACRPPASVPLDAEQARLADARTTALVERAGFGDFVRRFPTALCTTRSPAEAERLLDSWGQALWQASVRRAQGQRPGGDLAPGTTGRCTGRGSA</sequence>
<keyword evidence="3" id="KW-1185">Reference proteome</keyword>
<reference evidence="2 3" key="1">
    <citation type="submission" date="2024-03" db="EMBL/GenBank/DDBJ databases">
        <title>Novel Streptomyces species of biotechnological and ecological value are a feature of Machair soil.</title>
        <authorList>
            <person name="Prole J.R."/>
            <person name="Goodfellow M."/>
            <person name="Allenby N."/>
            <person name="Ward A.C."/>
        </authorList>
    </citation>
    <scope>NUCLEOTIDE SEQUENCE [LARGE SCALE GENOMIC DNA]</scope>
    <source>
        <strain evidence="2 3">MS1.HAVA.3</strain>
    </source>
</reference>
<name>A0ABU8UFK1_9ACTN</name>
<dbReference type="Proteomes" id="UP001382904">
    <property type="component" value="Unassembled WGS sequence"/>
</dbReference>
<feature type="region of interest" description="Disordered" evidence="1">
    <location>
        <begin position="83"/>
        <end position="107"/>
    </location>
</feature>
<evidence type="ECO:0000256" key="1">
    <source>
        <dbReference type="SAM" id="MobiDB-lite"/>
    </source>
</evidence>
<accession>A0ABU8UFK1</accession>
<feature type="region of interest" description="Disordered" evidence="1">
    <location>
        <begin position="1"/>
        <end position="20"/>
    </location>
</feature>
<proteinExistence type="predicted"/>
<dbReference type="EMBL" id="JBBKAM010000005">
    <property type="protein sequence ID" value="MEJ8646415.1"/>
    <property type="molecule type" value="Genomic_DNA"/>
</dbReference>
<evidence type="ECO:0000313" key="3">
    <source>
        <dbReference type="Proteomes" id="UP001382904"/>
    </source>
</evidence>
<evidence type="ECO:0000313" key="2">
    <source>
        <dbReference type="EMBL" id="MEJ8646415.1"/>
    </source>
</evidence>
<comment type="caution">
    <text evidence="2">The sequence shown here is derived from an EMBL/GenBank/DDBJ whole genome shotgun (WGS) entry which is preliminary data.</text>
</comment>